<sequence length="265" mass="28730">MSVEGMIPADAQGLAIVVLIYTLGNAVAAGLVVLMHFRHGDPFGYVPLCACFMIVNIVAAFIQQIHFYTSFESIQTASYNYQVSGNYTGKPAFTGTNTPLDTTLYEIQLYCYNVESLLFLSWIAGLWRHVWRLRIELLDKGGHMVSTTVKVAAIIVPAILIGIANASSVDRTPGVSLILCNILSCTRNSLASGSLHRSESVVRLTNLDRKTSQRSGGEEAGLGKGGDGEYRVSVTPVVGEAGEYDDRQLGMGIMMTRSIKQSEGR</sequence>
<protein>
    <submittedName>
        <fullName evidence="3">Uncharacterized protein</fullName>
    </submittedName>
</protein>
<dbReference type="Proteomes" id="UP000310421">
    <property type="component" value="Unassembled WGS sequence"/>
</dbReference>
<dbReference type="AlphaFoldDB" id="A0A4V4ILF2"/>
<keyword evidence="2" id="KW-0472">Membrane</keyword>
<feature type="transmembrane region" description="Helical" evidence="2">
    <location>
        <begin position="107"/>
        <end position="127"/>
    </location>
</feature>
<dbReference type="EMBL" id="QZAN01000284">
    <property type="protein sequence ID" value="THW54164.1"/>
    <property type="molecule type" value="Genomic_DNA"/>
</dbReference>
<evidence type="ECO:0000313" key="3">
    <source>
        <dbReference type="EMBL" id="THW54164.1"/>
    </source>
</evidence>
<feature type="transmembrane region" description="Helical" evidence="2">
    <location>
        <begin position="12"/>
        <end position="35"/>
    </location>
</feature>
<evidence type="ECO:0000256" key="2">
    <source>
        <dbReference type="SAM" id="Phobius"/>
    </source>
</evidence>
<keyword evidence="2" id="KW-1133">Transmembrane helix</keyword>
<organism evidence="3 4">
    <name type="scientific">Aureobasidium pullulans</name>
    <name type="common">Black yeast</name>
    <name type="synonym">Pullularia pullulans</name>
    <dbReference type="NCBI Taxonomy" id="5580"/>
    <lineage>
        <taxon>Eukaryota</taxon>
        <taxon>Fungi</taxon>
        <taxon>Dikarya</taxon>
        <taxon>Ascomycota</taxon>
        <taxon>Pezizomycotina</taxon>
        <taxon>Dothideomycetes</taxon>
        <taxon>Dothideomycetidae</taxon>
        <taxon>Dothideales</taxon>
        <taxon>Saccotheciaceae</taxon>
        <taxon>Aureobasidium</taxon>
    </lineage>
</organism>
<gene>
    <name evidence="3" type="ORF">D6D20_10402</name>
</gene>
<comment type="caution">
    <text evidence="3">The sequence shown here is derived from an EMBL/GenBank/DDBJ whole genome shotgun (WGS) entry which is preliminary data.</text>
</comment>
<evidence type="ECO:0000313" key="4">
    <source>
        <dbReference type="Proteomes" id="UP000310421"/>
    </source>
</evidence>
<feature type="transmembrane region" description="Helical" evidence="2">
    <location>
        <begin position="148"/>
        <end position="166"/>
    </location>
</feature>
<feature type="transmembrane region" description="Helical" evidence="2">
    <location>
        <begin position="42"/>
        <end position="62"/>
    </location>
</feature>
<feature type="region of interest" description="Disordered" evidence="1">
    <location>
        <begin position="207"/>
        <end position="228"/>
    </location>
</feature>
<name>A0A4V4ILF2_AURPU</name>
<keyword evidence="2" id="KW-0812">Transmembrane</keyword>
<accession>A0A4V4ILF2</accession>
<proteinExistence type="predicted"/>
<reference evidence="3 4" key="1">
    <citation type="submission" date="2018-10" db="EMBL/GenBank/DDBJ databases">
        <title>Fifty Aureobasidium pullulans genomes reveal a recombining polyextremotolerant generalist.</title>
        <authorList>
            <person name="Gostincar C."/>
            <person name="Turk M."/>
            <person name="Zajc J."/>
            <person name="Gunde-Cimerman N."/>
        </authorList>
    </citation>
    <scope>NUCLEOTIDE SEQUENCE [LARGE SCALE GENOMIC DNA]</scope>
    <source>
        <strain evidence="3 4">EXF-10751</strain>
    </source>
</reference>
<evidence type="ECO:0000256" key="1">
    <source>
        <dbReference type="SAM" id="MobiDB-lite"/>
    </source>
</evidence>